<dbReference type="PRINTS" id="PR01609">
    <property type="entry name" value="CD36FAMILY"/>
</dbReference>
<proteinExistence type="evidence at transcript level"/>
<keyword evidence="3" id="KW-1003">Cell membrane</keyword>
<evidence type="ECO:0000256" key="2">
    <source>
        <dbReference type="ARBA" id="ARBA00010532"/>
    </source>
</evidence>
<organism evidence="12">
    <name type="scientific">Glyphodes pyloalis</name>
    <name type="common">Lesser mulberry snout moth</name>
    <dbReference type="NCBI Taxonomy" id="1242752"/>
    <lineage>
        <taxon>Eukaryota</taxon>
        <taxon>Metazoa</taxon>
        <taxon>Ecdysozoa</taxon>
        <taxon>Arthropoda</taxon>
        <taxon>Hexapoda</taxon>
        <taxon>Insecta</taxon>
        <taxon>Pterygota</taxon>
        <taxon>Neoptera</taxon>
        <taxon>Endopterygota</taxon>
        <taxon>Lepidoptera</taxon>
        <taxon>Glossata</taxon>
        <taxon>Ditrysia</taxon>
        <taxon>Pyraloidea</taxon>
        <taxon>Crambidae</taxon>
        <taxon>Spilomelinae</taxon>
        <taxon>Glyphodes</taxon>
    </lineage>
</organism>
<evidence type="ECO:0000256" key="3">
    <source>
        <dbReference type="ARBA" id="ARBA00022475"/>
    </source>
</evidence>
<dbReference type="PANTHER" id="PTHR11923:SF69">
    <property type="entry name" value="SENSORY NEURON MEMBRANE PROTEIN 1"/>
    <property type="match status" value="1"/>
</dbReference>
<reference evidence="12" key="1">
    <citation type="submission" date="2019-04" db="EMBL/GenBank/DDBJ databases">
        <authorList>
            <person name="Sheng S."/>
        </authorList>
    </citation>
    <scope>NUCLEOTIDE SEQUENCE</scope>
</reference>
<dbReference type="EMBL" id="MK819408">
    <property type="protein sequence ID" value="QIJ45703.1"/>
    <property type="molecule type" value="mRNA"/>
</dbReference>
<dbReference type="GO" id="GO:0005737">
    <property type="term" value="C:cytoplasm"/>
    <property type="evidence" value="ECO:0007669"/>
    <property type="project" value="TreeGrafter"/>
</dbReference>
<dbReference type="PANTHER" id="PTHR11923">
    <property type="entry name" value="SCAVENGER RECEPTOR CLASS B TYPE-1 SR-B1"/>
    <property type="match status" value="1"/>
</dbReference>
<dbReference type="GO" id="GO:0007608">
    <property type="term" value="P:sensory perception of smell"/>
    <property type="evidence" value="ECO:0007669"/>
    <property type="project" value="UniProtKB-KW"/>
</dbReference>
<keyword evidence="4" id="KW-0716">Sensory transduction</keyword>
<keyword evidence="7" id="KW-1133">Transmembrane helix</keyword>
<evidence type="ECO:0000256" key="5">
    <source>
        <dbReference type="ARBA" id="ARBA00022692"/>
    </source>
</evidence>
<evidence type="ECO:0000256" key="1">
    <source>
        <dbReference type="ARBA" id="ARBA00004651"/>
    </source>
</evidence>
<evidence type="ECO:0000256" key="4">
    <source>
        <dbReference type="ARBA" id="ARBA00022606"/>
    </source>
</evidence>
<keyword evidence="10" id="KW-0675">Receptor</keyword>
<evidence type="ECO:0000256" key="6">
    <source>
        <dbReference type="ARBA" id="ARBA00022725"/>
    </source>
</evidence>
<evidence type="ECO:0000313" key="12">
    <source>
        <dbReference type="EMBL" id="QIJ45703.1"/>
    </source>
</evidence>
<evidence type="ECO:0000256" key="11">
    <source>
        <dbReference type="ARBA" id="ARBA00023180"/>
    </source>
</evidence>
<evidence type="ECO:0000256" key="8">
    <source>
        <dbReference type="ARBA" id="ARBA00023136"/>
    </source>
</evidence>
<evidence type="ECO:0000256" key="7">
    <source>
        <dbReference type="ARBA" id="ARBA00022989"/>
    </source>
</evidence>
<evidence type="ECO:0000256" key="9">
    <source>
        <dbReference type="ARBA" id="ARBA00023157"/>
    </source>
</evidence>
<dbReference type="AlphaFoldDB" id="A0A6M3GRM5"/>
<accession>A0A6M3GRM5</accession>
<dbReference type="Pfam" id="PF01130">
    <property type="entry name" value="CD36"/>
    <property type="match status" value="1"/>
</dbReference>
<keyword evidence="11" id="KW-0325">Glycoprotein</keyword>
<name>A0A6M3GRM5_GLYPY</name>
<evidence type="ECO:0000256" key="10">
    <source>
        <dbReference type="ARBA" id="ARBA00023170"/>
    </source>
</evidence>
<comment type="similarity">
    <text evidence="2">Belongs to the CD36 family.</text>
</comment>
<keyword evidence="9" id="KW-1015">Disulfide bond</keyword>
<dbReference type="GO" id="GO:0005044">
    <property type="term" value="F:scavenger receptor activity"/>
    <property type="evidence" value="ECO:0007669"/>
    <property type="project" value="TreeGrafter"/>
</dbReference>
<protein>
    <submittedName>
        <fullName evidence="12">Sensory neuron membrane protein</fullName>
    </submittedName>
</protein>
<comment type="subcellular location">
    <subcellularLocation>
        <location evidence="1">Cell membrane</location>
        <topology evidence="1">Multi-pass membrane protein</topology>
    </subcellularLocation>
</comment>
<keyword evidence="6" id="KW-0552">Olfaction</keyword>
<gene>
    <name evidence="12" type="primary">SNMP2</name>
</gene>
<dbReference type="InterPro" id="IPR002159">
    <property type="entry name" value="CD36_fam"/>
</dbReference>
<keyword evidence="8" id="KW-0472">Membrane</keyword>
<dbReference type="GO" id="GO:0005886">
    <property type="term" value="C:plasma membrane"/>
    <property type="evidence" value="ECO:0007669"/>
    <property type="project" value="UniProtKB-SubCell"/>
</dbReference>
<keyword evidence="5" id="KW-0812">Transmembrane</keyword>
<sequence length="523" mass="58439">MLGKRTKLFFVISLGAVIFSVILATWGFPKIISNQIQKNVQLDNSSAMFEKWRKMPMPLTFKVYVFNVTNAEDINAGARPTLQEIGPYVYKEYRERTVLSYGDNDTVKYMLKKTFVFDKEATGALSEDDDIVVINFSYMAAILTVQDMMPSLAGVVNGALEQFFTNLKDPFLRVKVKDLFFDGLYVNCNGNHSALGLVCGKLKTDAPPTMRPAEDGSGFYFSMFSHMNRTETGPYEMVRGRENIKELGHIVSYKGKTSMSNRWGRDEYCGRLNGSDGSIFPPIDPSDVPDKLYTFEPEVCRSLYASLVGKSSIFNMTAYYYEISRDALAAKSANPNNKCFCKKNWSANHDGCLLMGVLNLMPCQDAPAIASLPHFYLGSEELLEYFDGGVSPDKEKHNTFLYLEPVTGVVLKGFRRLQFNIELRNIPTVPQLANVPTGLFPLLWIEEGAVLPDSVLDELRESHTLLSYVNAVRWILVAISVAALMCSAVAVARSGILPAWPRNSNSVSFILSPHPNSDINKVH</sequence>